<feature type="compositionally biased region" description="Basic and acidic residues" evidence="2">
    <location>
        <begin position="209"/>
        <end position="233"/>
    </location>
</feature>
<dbReference type="SMART" id="SM01253">
    <property type="entry name" value="Kin17_mid"/>
    <property type="match status" value="1"/>
</dbReference>
<organism evidence="4 5">
    <name type="scientific">Symbiodinium necroappetens</name>
    <dbReference type="NCBI Taxonomy" id="1628268"/>
    <lineage>
        <taxon>Eukaryota</taxon>
        <taxon>Sar</taxon>
        <taxon>Alveolata</taxon>
        <taxon>Dinophyceae</taxon>
        <taxon>Suessiales</taxon>
        <taxon>Symbiodiniaceae</taxon>
        <taxon>Symbiodinium</taxon>
    </lineage>
</organism>
<dbReference type="GO" id="GO:0003690">
    <property type="term" value="F:double-stranded DNA binding"/>
    <property type="evidence" value="ECO:0007669"/>
    <property type="project" value="TreeGrafter"/>
</dbReference>
<comment type="caution">
    <text evidence="4">The sequence shown here is derived from an EMBL/GenBank/DDBJ whole genome shotgun (WGS) entry which is preliminary data.</text>
</comment>
<dbReference type="InterPro" id="IPR014722">
    <property type="entry name" value="Rib_uL2_dom2"/>
</dbReference>
<reference evidence="4" key="1">
    <citation type="submission" date="2021-02" db="EMBL/GenBank/DDBJ databases">
        <authorList>
            <person name="Dougan E. K."/>
            <person name="Rhodes N."/>
            <person name="Thang M."/>
            <person name="Chan C."/>
        </authorList>
    </citation>
    <scope>NUCLEOTIDE SEQUENCE</scope>
</reference>
<evidence type="ECO:0000313" key="4">
    <source>
        <dbReference type="EMBL" id="CAE7358840.1"/>
    </source>
</evidence>
<dbReference type="Pfam" id="PF25095">
    <property type="entry name" value="C2H2-zf_KIN17"/>
    <property type="match status" value="1"/>
</dbReference>
<name>A0A812Q6V7_9DINO</name>
<dbReference type="GO" id="GO:0006974">
    <property type="term" value="P:DNA damage response"/>
    <property type="evidence" value="ECO:0007669"/>
    <property type="project" value="TreeGrafter"/>
</dbReference>
<dbReference type="InterPro" id="IPR037321">
    <property type="entry name" value="KIN17-like"/>
</dbReference>
<protein>
    <submittedName>
        <fullName evidence="4">KIN17 protein</fullName>
    </submittedName>
</protein>
<dbReference type="Pfam" id="PF10357">
    <property type="entry name" value="WH_KIN17"/>
    <property type="match status" value="1"/>
</dbReference>
<dbReference type="InterPro" id="IPR056767">
    <property type="entry name" value="C2H2-Znf_KIN17"/>
</dbReference>
<dbReference type="GO" id="GO:0005634">
    <property type="term" value="C:nucleus"/>
    <property type="evidence" value="ECO:0007669"/>
    <property type="project" value="TreeGrafter"/>
</dbReference>
<feature type="region of interest" description="Disordered" evidence="2">
    <location>
        <begin position="254"/>
        <end position="302"/>
    </location>
</feature>
<dbReference type="PANTHER" id="PTHR12805">
    <property type="entry name" value="KIN17 KIN, ANTIGENIC DETERMINANT OF RECA PROTEIN HOMOLOG"/>
    <property type="match status" value="1"/>
</dbReference>
<dbReference type="Gene3D" id="2.30.30.30">
    <property type="match status" value="1"/>
</dbReference>
<dbReference type="InterPro" id="IPR038254">
    <property type="entry name" value="KIN17_WH-like_sf"/>
</dbReference>
<feature type="region of interest" description="Disordered" evidence="2">
    <location>
        <begin position="203"/>
        <end position="235"/>
    </location>
</feature>
<proteinExistence type="inferred from homology"/>
<sequence>MNGYHKSEHGKSRADPGSTRWVYNKFLRTQTKLRWVCGLCNVWCKDENGYKCHLEHENHIRKSEISRKSKARQFNMSPRDEAFATSFVQFLALNYMNQKVLLHEVYREMYPHDRNQRLMHDTCWGSLGTFINALSKNGECEAVKGPKGWVVRIDQDMVVAAEAEKDLKISSFMLAQDDVEQPPVPESRGERMAASWDRNLKEAAASTKRPFEVSLETKHKRGEQEKDWQWDPPDKEEEMETLSANRGKVTFQFGGKKAGQAPAPQDAKEADAVSLASASTAPTALAPASPGAPEPEAKEADAVSGDLVWPPGLVVKIQCPDTPLHGLKAVTSEGDQSRGLVPLKLLKPPEGVRPVTRMRPSVLETVLPKFGNKVLVLRPGDPDPPEGTLQSVETDTFTCTVLLDDGQSLSGLPYDQVCKIWAG</sequence>
<dbReference type="InterPro" id="IPR019447">
    <property type="entry name" value="DNA/RNA-bd_Kin17_WH-like_dom"/>
</dbReference>
<evidence type="ECO:0000256" key="2">
    <source>
        <dbReference type="SAM" id="MobiDB-lite"/>
    </source>
</evidence>
<dbReference type="AlphaFoldDB" id="A0A812Q6V7"/>
<dbReference type="EMBL" id="CAJNJA010015261">
    <property type="protein sequence ID" value="CAE7358840.1"/>
    <property type="molecule type" value="Genomic_DNA"/>
</dbReference>
<dbReference type="PANTHER" id="PTHR12805:SF0">
    <property type="entry name" value="DNA_RNA-BINDING PROTEIN KIN17"/>
    <property type="match status" value="1"/>
</dbReference>
<evidence type="ECO:0000256" key="1">
    <source>
        <dbReference type="ARBA" id="ARBA00008517"/>
    </source>
</evidence>
<dbReference type="Gene3D" id="1.10.10.2030">
    <property type="entry name" value="DNA/RNA-binding protein Kin17, conserved domain"/>
    <property type="match status" value="1"/>
</dbReference>
<gene>
    <name evidence="4" type="primary">KIN17</name>
    <name evidence="4" type="ORF">SNEC2469_LOCUS9427</name>
</gene>
<evidence type="ECO:0000259" key="3">
    <source>
        <dbReference type="SMART" id="SM01253"/>
    </source>
</evidence>
<dbReference type="OrthoDB" id="10266249at2759"/>
<feature type="domain" description="DNA/RNA-binding protein Kin17 WH-like" evidence="3">
    <location>
        <begin position="69"/>
        <end position="201"/>
    </location>
</feature>
<evidence type="ECO:0000313" key="5">
    <source>
        <dbReference type="Proteomes" id="UP000601435"/>
    </source>
</evidence>
<keyword evidence="5" id="KW-1185">Reference proteome</keyword>
<dbReference type="Proteomes" id="UP000601435">
    <property type="component" value="Unassembled WGS sequence"/>
</dbReference>
<dbReference type="GO" id="GO:0006260">
    <property type="term" value="P:DNA replication"/>
    <property type="evidence" value="ECO:0007669"/>
    <property type="project" value="TreeGrafter"/>
</dbReference>
<feature type="compositionally biased region" description="Low complexity" evidence="2">
    <location>
        <begin position="274"/>
        <end position="291"/>
    </location>
</feature>
<comment type="similarity">
    <text evidence="1">Belongs to the KIN17 family.</text>
</comment>
<accession>A0A812Q6V7</accession>